<accession>A0A7W7T575</accession>
<evidence type="ECO:0000313" key="1">
    <source>
        <dbReference type="EMBL" id="MBB4966491.1"/>
    </source>
</evidence>
<comment type="caution">
    <text evidence="1">The sequence shown here is derived from an EMBL/GenBank/DDBJ whole genome shotgun (WGS) entry which is preliminary data.</text>
</comment>
<gene>
    <name evidence="1" type="ORF">F4559_003850</name>
</gene>
<evidence type="ECO:0000313" key="2">
    <source>
        <dbReference type="Proteomes" id="UP000542674"/>
    </source>
</evidence>
<dbReference type="RefSeq" id="WP_184670513.1">
    <property type="nucleotide sequence ID" value="NZ_BAABAI010000024.1"/>
</dbReference>
<keyword evidence="2" id="KW-1185">Reference proteome</keyword>
<sequence>MPLLPAVVPTATGKRSDRVPARLARNVAPLFGIASPTNPFAPTTWLCDFNLITISEIARGAPLPTRVQARRLREAPPGDADWVLDERAVFGAALPNEIVSATTNRYGPDTKSAMLLTATNVLLDPVASAIEQVVPLLRAADGGELPLRLRIVAWATLAVEAFRSQPALLIAAFKARAIQRQSLDSPVLAFSSAVRSRPPARCEIGADTATADDRVTHPRDLHVFDRTVDCLRLPETAPAPEDATVDPEPDHERSGAIDLGDEMVDHLVKLLLDASHPAGVGYVWAGEDEPGQAVAEAMLPSAGIVSDLLDHWFSLHVDGRDRENRPVPVALPDPDGLAPLAGTALVLAALGVARSLRKDVGVPGFTARDFLDLVEGIGALADRCLGDDDPLRAVVDGRLAVLRIVVLKTDRTNPVDGHCATAIAAAGRAVELGRAGLLDRGVVADLLGAVCVELNSLRTINATDPASGLPAPAELAELTRRFWHAYGDALDVDVTALDAEHDQSVAFHLHNYASFLGSLPERGDQRRAAALYRDHVVPARKRLYRRLGHFGPLGASYYVATATTCRLAAWERAHGSHAEAVRWAELGYQWITRVLEHSHYAGMVDRSDESAAQFALRAAPALLFAVELGVTPAAKEVDRVRRLLDVLDRWSDRVTGGVAANSSRYAEIASIRSRIDAISG</sequence>
<proteinExistence type="predicted"/>
<dbReference type="Proteomes" id="UP000542674">
    <property type="component" value="Unassembled WGS sequence"/>
</dbReference>
<organism evidence="1 2">
    <name type="scientific">Saccharothrix violaceirubra</name>
    <dbReference type="NCBI Taxonomy" id="413306"/>
    <lineage>
        <taxon>Bacteria</taxon>
        <taxon>Bacillati</taxon>
        <taxon>Actinomycetota</taxon>
        <taxon>Actinomycetes</taxon>
        <taxon>Pseudonocardiales</taxon>
        <taxon>Pseudonocardiaceae</taxon>
        <taxon>Saccharothrix</taxon>
    </lineage>
</organism>
<name>A0A7W7T575_9PSEU</name>
<dbReference type="EMBL" id="JACHJS010000001">
    <property type="protein sequence ID" value="MBB4966491.1"/>
    <property type="molecule type" value="Genomic_DNA"/>
</dbReference>
<reference evidence="1 2" key="1">
    <citation type="submission" date="2020-08" db="EMBL/GenBank/DDBJ databases">
        <title>Sequencing the genomes of 1000 actinobacteria strains.</title>
        <authorList>
            <person name="Klenk H.-P."/>
        </authorList>
    </citation>
    <scope>NUCLEOTIDE SEQUENCE [LARGE SCALE GENOMIC DNA]</scope>
    <source>
        <strain evidence="1 2">DSM 45084</strain>
    </source>
</reference>
<protein>
    <submittedName>
        <fullName evidence="1">Uncharacterized protein</fullName>
    </submittedName>
</protein>
<dbReference type="AlphaFoldDB" id="A0A7W7T575"/>